<feature type="domain" description="Cupin type-2" evidence="2">
    <location>
        <begin position="40"/>
        <end position="106"/>
    </location>
</feature>
<evidence type="ECO:0000259" key="2">
    <source>
        <dbReference type="Pfam" id="PF07883"/>
    </source>
</evidence>
<proteinExistence type="predicted"/>
<evidence type="ECO:0000313" key="3">
    <source>
        <dbReference type="EMBL" id="SUZ50989.1"/>
    </source>
</evidence>
<dbReference type="Pfam" id="PF07883">
    <property type="entry name" value="Cupin_2"/>
    <property type="match status" value="1"/>
</dbReference>
<reference evidence="3" key="1">
    <citation type="submission" date="2018-05" db="EMBL/GenBank/DDBJ databases">
        <authorList>
            <person name="Lanie J.A."/>
            <person name="Ng W.-L."/>
            <person name="Kazmierczak K.M."/>
            <person name="Andrzejewski T.M."/>
            <person name="Davidsen T.M."/>
            <person name="Wayne K.J."/>
            <person name="Tettelin H."/>
            <person name="Glass J.I."/>
            <person name="Rusch D."/>
            <person name="Podicherti R."/>
            <person name="Tsui H.-C.T."/>
            <person name="Winkler M.E."/>
        </authorList>
    </citation>
    <scope>NUCLEOTIDE SEQUENCE</scope>
</reference>
<gene>
    <name evidence="3" type="ORF">METZ01_LOCUS3843</name>
</gene>
<protein>
    <recommendedName>
        <fullName evidence="2">Cupin type-2 domain-containing protein</fullName>
    </recommendedName>
</protein>
<dbReference type="InterPro" id="IPR013096">
    <property type="entry name" value="Cupin_2"/>
</dbReference>
<keyword evidence="1" id="KW-0479">Metal-binding</keyword>
<evidence type="ECO:0000256" key="1">
    <source>
        <dbReference type="ARBA" id="ARBA00022723"/>
    </source>
</evidence>
<dbReference type="EMBL" id="UINC01000199">
    <property type="protein sequence ID" value="SUZ50989.1"/>
    <property type="molecule type" value="Genomic_DNA"/>
</dbReference>
<dbReference type="InterPro" id="IPR011051">
    <property type="entry name" value="RmlC_Cupin_sf"/>
</dbReference>
<dbReference type="SUPFAM" id="SSF51182">
    <property type="entry name" value="RmlC-like cupins"/>
    <property type="match status" value="1"/>
</dbReference>
<name>A0A381N958_9ZZZZ</name>
<organism evidence="3">
    <name type="scientific">marine metagenome</name>
    <dbReference type="NCBI Taxonomy" id="408172"/>
    <lineage>
        <taxon>unclassified sequences</taxon>
        <taxon>metagenomes</taxon>
        <taxon>ecological metagenomes</taxon>
    </lineage>
</organism>
<dbReference type="Gene3D" id="2.60.120.10">
    <property type="entry name" value="Jelly Rolls"/>
    <property type="match status" value="1"/>
</dbReference>
<dbReference type="GO" id="GO:0046872">
    <property type="term" value="F:metal ion binding"/>
    <property type="evidence" value="ECO:0007669"/>
    <property type="project" value="UniProtKB-KW"/>
</dbReference>
<dbReference type="PANTHER" id="PTHR35848:SF6">
    <property type="entry name" value="CUPIN TYPE-2 DOMAIN-CONTAINING PROTEIN"/>
    <property type="match status" value="1"/>
</dbReference>
<dbReference type="PANTHER" id="PTHR35848">
    <property type="entry name" value="OXALATE-BINDING PROTEIN"/>
    <property type="match status" value="1"/>
</dbReference>
<sequence>MAEPRVIRREEVDSLQRAPGVSVASSITKEVGATEISSGITTFQAGTSNTTHYHNAEESVIVIEGEGILMINGQENAVRQYDSAFITPGTHHRLINTGEISFKIAWSYATVDVTRTLVDE</sequence>
<dbReference type="AlphaFoldDB" id="A0A381N958"/>
<accession>A0A381N958</accession>
<dbReference type="InterPro" id="IPR014710">
    <property type="entry name" value="RmlC-like_jellyroll"/>
</dbReference>
<dbReference type="InterPro" id="IPR051610">
    <property type="entry name" value="GPI/OXD"/>
</dbReference>